<evidence type="ECO:0000256" key="1">
    <source>
        <dbReference type="SAM" id="Phobius"/>
    </source>
</evidence>
<sequence>MNLKERFNLSRFVSGEKPVDAPVVLNHRRIFILPTQRGLGFVVLIALLLLIAFVYNNNLAYMLAFLLASIFFIVILHSYKSLAGLVVQKGRANAVFAGEAAEFGVQVDNPGDMERYHLQITLQDTHSLAMQPQSTTHVMLYSVTQKRGWHQARSVTLSSTYPLGLFRAWSPIRFDLKALAYPKPANLDIAFPQTSSAQVQQGAGSKGGDEFYGLQEYQPGDPIKHIHWKAFAKGLGVFSKQYDGEQPLQEIWLTYDHAPGHNVEERLSRLCRWVIDAEQAGIRYGFILPGLKLQPDHGLAHYRKCLEALALF</sequence>
<reference evidence="2 3" key="1">
    <citation type="journal article" date="2019" name="Antonie Van Leeuwenhoek">
        <title>Description of 'Ca. Methylobacter oryzae' KRF1, a novel species from the environmentally important Methylobacter clade 2.</title>
        <authorList>
            <person name="Khatri K."/>
            <person name="Mohite J.A."/>
            <person name="Pandit P.S."/>
            <person name="Bahulikar R."/>
            <person name="Rahalkar M.C."/>
        </authorList>
    </citation>
    <scope>NUCLEOTIDE SEQUENCE [LARGE SCALE GENOMIC DNA]</scope>
    <source>
        <strain evidence="2 3">KRF1</strain>
    </source>
</reference>
<accession>A0ABY3CEI5</accession>
<keyword evidence="1" id="KW-0812">Transmembrane</keyword>
<evidence type="ECO:0000313" key="2">
    <source>
        <dbReference type="EMBL" id="TRW95606.1"/>
    </source>
</evidence>
<keyword evidence="1" id="KW-1133">Transmembrane helix</keyword>
<feature type="transmembrane region" description="Helical" evidence="1">
    <location>
        <begin position="61"/>
        <end position="79"/>
    </location>
</feature>
<organism evidence="2 3">
    <name type="scientific">Candidatus Methylobacter oryzae</name>
    <dbReference type="NCBI Taxonomy" id="2497749"/>
    <lineage>
        <taxon>Bacteria</taxon>
        <taxon>Pseudomonadati</taxon>
        <taxon>Pseudomonadota</taxon>
        <taxon>Gammaproteobacteria</taxon>
        <taxon>Methylococcales</taxon>
        <taxon>Methylococcaceae</taxon>
        <taxon>Methylobacter</taxon>
    </lineage>
</organism>
<keyword evidence="1" id="KW-0472">Membrane</keyword>
<protein>
    <submittedName>
        <fullName evidence="2">DUF58 domain-containing protein</fullName>
    </submittedName>
</protein>
<evidence type="ECO:0000313" key="3">
    <source>
        <dbReference type="Proteomes" id="UP000733744"/>
    </source>
</evidence>
<dbReference type="PANTHER" id="PTHR34351">
    <property type="entry name" value="SLR1927 PROTEIN-RELATED"/>
    <property type="match status" value="1"/>
</dbReference>
<proteinExistence type="predicted"/>
<dbReference type="PANTHER" id="PTHR34351:SF1">
    <property type="entry name" value="SLR1927 PROTEIN"/>
    <property type="match status" value="1"/>
</dbReference>
<name>A0ABY3CEI5_9GAMM</name>
<dbReference type="RefSeq" id="WP_127029161.1">
    <property type="nucleotide sequence ID" value="NZ_RYFG02000088.1"/>
</dbReference>
<dbReference type="EMBL" id="RYFG02000088">
    <property type="protein sequence ID" value="TRW95606.1"/>
    <property type="molecule type" value="Genomic_DNA"/>
</dbReference>
<keyword evidence="3" id="KW-1185">Reference proteome</keyword>
<dbReference type="Proteomes" id="UP000733744">
    <property type="component" value="Unassembled WGS sequence"/>
</dbReference>
<comment type="caution">
    <text evidence="2">The sequence shown here is derived from an EMBL/GenBank/DDBJ whole genome shotgun (WGS) entry which is preliminary data.</text>
</comment>
<feature type="transmembrane region" description="Helical" evidence="1">
    <location>
        <begin position="38"/>
        <end position="55"/>
    </location>
</feature>
<gene>
    <name evidence="2" type="ORF">EKO24_009755</name>
</gene>